<keyword evidence="2" id="KW-0472">Membrane</keyword>
<evidence type="ECO:0008006" key="5">
    <source>
        <dbReference type="Google" id="ProtNLM"/>
    </source>
</evidence>
<dbReference type="InParanoid" id="A0A6L2Q773"/>
<evidence type="ECO:0000313" key="4">
    <source>
        <dbReference type="Proteomes" id="UP000502823"/>
    </source>
</evidence>
<feature type="compositionally biased region" description="Low complexity" evidence="1">
    <location>
        <begin position="108"/>
        <end position="124"/>
    </location>
</feature>
<evidence type="ECO:0000256" key="2">
    <source>
        <dbReference type="SAM" id="Phobius"/>
    </source>
</evidence>
<name>A0A6L2Q773_COPFO</name>
<sequence length="203" mass="21599">MRSAGAHAAELDSSVFLDLPLDGSGDHNATHNNHQLEPQVMSVCVKCAAWAFVVLVIASVAGAKFYIDQQEGHGFDILIFFSLMAVFLLLFCIFSMYRSKETRDGVAAAVASSSQPPHSTTSHQGHTQAHEIEIASSEDTGLGQITDQASTIILAPTSGSPQVSELPPPPYHIAILLPQQTQNSGTVQADDESPPPSYDKAVS</sequence>
<dbReference type="OrthoDB" id="7683804at2759"/>
<keyword evidence="2" id="KW-0812">Transmembrane</keyword>
<feature type="region of interest" description="Disordered" evidence="1">
    <location>
        <begin position="108"/>
        <end position="129"/>
    </location>
</feature>
<keyword evidence="4" id="KW-1185">Reference proteome</keyword>
<protein>
    <recommendedName>
        <fullName evidence="5">Transmembrane protein</fullName>
    </recommendedName>
</protein>
<dbReference type="Proteomes" id="UP000502823">
    <property type="component" value="Unassembled WGS sequence"/>
</dbReference>
<evidence type="ECO:0000256" key="1">
    <source>
        <dbReference type="SAM" id="MobiDB-lite"/>
    </source>
</evidence>
<organism evidence="3 4">
    <name type="scientific">Coptotermes formosanus</name>
    <name type="common">Formosan subterranean termite</name>
    <dbReference type="NCBI Taxonomy" id="36987"/>
    <lineage>
        <taxon>Eukaryota</taxon>
        <taxon>Metazoa</taxon>
        <taxon>Ecdysozoa</taxon>
        <taxon>Arthropoda</taxon>
        <taxon>Hexapoda</taxon>
        <taxon>Insecta</taxon>
        <taxon>Pterygota</taxon>
        <taxon>Neoptera</taxon>
        <taxon>Polyneoptera</taxon>
        <taxon>Dictyoptera</taxon>
        <taxon>Blattodea</taxon>
        <taxon>Blattoidea</taxon>
        <taxon>Termitoidae</taxon>
        <taxon>Rhinotermitidae</taxon>
        <taxon>Coptotermes</taxon>
    </lineage>
</organism>
<feature type="transmembrane region" description="Helical" evidence="2">
    <location>
        <begin position="47"/>
        <end position="67"/>
    </location>
</feature>
<feature type="compositionally biased region" description="Polar residues" evidence="1">
    <location>
        <begin position="178"/>
        <end position="187"/>
    </location>
</feature>
<evidence type="ECO:0000313" key="3">
    <source>
        <dbReference type="EMBL" id="GFG40773.1"/>
    </source>
</evidence>
<feature type="transmembrane region" description="Helical" evidence="2">
    <location>
        <begin position="73"/>
        <end position="94"/>
    </location>
</feature>
<keyword evidence="2" id="KW-1133">Transmembrane helix</keyword>
<comment type="caution">
    <text evidence="3">The sequence shown here is derived from an EMBL/GenBank/DDBJ whole genome shotgun (WGS) entry which is preliminary data.</text>
</comment>
<feature type="region of interest" description="Disordered" evidence="1">
    <location>
        <begin position="177"/>
        <end position="203"/>
    </location>
</feature>
<dbReference type="EMBL" id="BLKM01002586">
    <property type="protein sequence ID" value="GFG40773.1"/>
    <property type="molecule type" value="Genomic_DNA"/>
</dbReference>
<accession>A0A6L2Q773</accession>
<gene>
    <name evidence="3" type="ORF">Cfor_06051</name>
</gene>
<proteinExistence type="predicted"/>
<reference evidence="4" key="1">
    <citation type="submission" date="2020-01" db="EMBL/GenBank/DDBJ databases">
        <title>Draft genome sequence of the Termite Coptotermes fromosanus.</title>
        <authorList>
            <person name="Itakura S."/>
            <person name="Yosikawa Y."/>
            <person name="Umezawa K."/>
        </authorList>
    </citation>
    <scope>NUCLEOTIDE SEQUENCE [LARGE SCALE GENOMIC DNA]</scope>
</reference>
<dbReference type="AlphaFoldDB" id="A0A6L2Q773"/>